<dbReference type="GO" id="GO:0009279">
    <property type="term" value="C:cell outer membrane"/>
    <property type="evidence" value="ECO:0007669"/>
    <property type="project" value="InterPro"/>
</dbReference>
<dbReference type="Pfam" id="PF04453">
    <property type="entry name" value="LptD"/>
    <property type="match status" value="1"/>
</dbReference>
<dbReference type="InterPro" id="IPR007543">
    <property type="entry name" value="LptD_C"/>
</dbReference>
<dbReference type="Pfam" id="PF03968">
    <property type="entry name" value="LptD_N"/>
    <property type="match status" value="1"/>
</dbReference>
<evidence type="ECO:0000313" key="6">
    <source>
        <dbReference type="EMBL" id="SUZ62966.1"/>
    </source>
</evidence>
<evidence type="ECO:0000256" key="1">
    <source>
        <dbReference type="ARBA" id="ARBA00022729"/>
    </source>
</evidence>
<evidence type="ECO:0000259" key="4">
    <source>
        <dbReference type="Pfam" id="PF03968"/>
    </source>
</evidence>
<reference evidence="6" key="1">
    <citation type="submission" date="2018-05" db="EMBL/GenBank/DDBJ databases">
        <authorList>
            <person name="Lanie J.A."/>
            <person name="Ng W.-L."/>
            <person name="Kazmierczak K.M."/>
            <person name="Andrzejewski T.M."/>
            <person name="Davidsen T.M."/>
            <person name="Wayne K.J."/>
            <person name="Tettelin H."/>
            <person name="Glass J.I."/>
            <person name="Rusch D."/>
            <person name="Podicherti R."/>
            <person name="Tsui H.-C.T."/>
            <person name="Winkler M.E."/>
        </authorList>
    </citation>
    <scope>NUCLEOTIDE SEQUENCE</scope>
</reference>
<dbReference type="InterPro" id="IPR005653">
    <property type="entry name" value="OstA-like_N"/>
</dbReference>
<dbReference type="EMBL" id="UINC01000899">
    <property type="protein sequence ID" value="SUZ62966.1"/>
    <property type="molecule type" value="Genomic_DNA"/>
</dbReference>
<dbReference type="GO" id="GO:1990351">
    <property type="term" value="C:transporter complex"/>
    <property type="evidence" value="ECO:0007669"/>
    <property type="project" value="TreeGrafter"/>
</dbReference>
<evidence type="ECO:0008006" key="7">
    <source>
        <dbReference type="Google" id="ProtNLM"/>
    </source>
</evidence>
<dbReference type="GO" id="GO:0043165">
    <property type="term" value="P:Gram-negative-bacterium-type cell outer membrane assembly"/>
    <property type="evidence" value="ECO:0007669"/>
    <property type="project" value="InterPro"/>
</dbReference>
<dbReference type="AlphaFoldDB" id="A0A381P7P4"/>
<organism evidence="6">
    <name type="scientific">marine metagenome</name>
    <dbReference type="NCBI Taxonomy" id="408172"/>
    <lineage>
        <taxon>unclassified sequences</taxon>
        <taxon>metagenomes</taxon>
        <taxon>ecological metagenomes</taxon>
    </lineage>
</organism>
<evidence type="ECO:0000259" key="5">
    <source>
        <dbReference type="Pfam" id="PF04453"/>
    </source>
</evidence>
<proteinExistence type="inferred from homology"/>
<dbReference type="InterPro" id="IPR020889">
    <property type="entry name" value="LipoPS_assembly_LptD"/>
</dbReference>
<protein>
    <recommendedName>
        <fullName evidence="7">LptD C-terminal domain-containing protein</fullName>
    </recommendedName>
</protein>
<keyword evidence="2" id="KW-0472">Membrane</keyword>
<dbReference type="PANTHER" id="PTHR30189">
    <property type="entry name" value="LPS-ASSEMBLY PROTEIN"/>
    <property type="match status" value="1"/>
</dbReference>
<keyword evidence="1" id="KW-0732">Signal</keyword>
<evidence type="ECO:0000256" key="2">
    <source>
        <dbReference type="ARBA" id="ARBA00023136"/>
    </source>
</evidence>
<dbReference type="PANTHER" id="PTHR30189:SF1">
    <property type="entry name" value="LPS-ASSEMBLY PROTEIN LPTD"/>
    <property type="match status" value="1"/>
</dbReference>
<sequence length="718" mass="82409">MSPTSFAQDRPLCVIKEEIKTSNVNSIAFQDIKIEDKSFVDAEDINFTKQLTNPKTSQVNKENKTVTANYTEYDDISKTFSLKENVIYQDEASKISSQTAEFSYTDGTILFDEAEFQLNKNNSRGNAKKIQITRNGELLLSDVKYTTCPIGSNDWNIEAKNIEINTEDGIGKANNLALRFKGIPILYAPQLTFPVGDIRKTGFLAPEIGNSGRNGNEIRLPWYWNIAENYDATLTPRILTSRGIQYGTEFRYLTERNEGNIQIEYLANDTQFGESRYNMSLDHSGFFKNGWRTSLVYNKASDGQYFEDLGGSLNTTSITHLNKSAIFDIHKRNWSLSGRFQDYQTIDKGISLTDRPYRRLPQINATITYPQKPLGIQSKTDIEVVYFDRKIGVTGWRSNAEHQIDWSIKNSGWFINPNITLQHTQYNLKKYQYNQYSNTSRTLPIISFDAGMFFERSINDSGKWIQTLEPRLLYLDTPYRDQSHIPIFDTIEPDLNLVQLFRKNRFVGKDRIADAKQISVGLTTRLMNKNSGKEAITASIGQAIYLNDQKVSLPNQNLISSNSSDYVAELHFLLYKNFNFDYGHQWGSNGDGVKRSQARLQYRPASNKIINLGYSFRRGSLEQTDLSWSWPVSDTWNFVGRYNYSLRDNKALEQFYGLEYENCCWGLRLVYRQYLSTRNGLEDSSFGLQLILKGMANIGARADRLLERGILGYSHDFE</sequence>
<dbReference type="HAMAP" id="MF_01411">
    <property type="entry name" value="LPS_assembly_LptD"/>
    <property type="match status" value="1"/>
</dbReference>
<accession>A0A381P7P4</accession>
<dbReference type="GO" id="GO:0015920">
    <property type="term" value="P:lipopolysaccharide transport"/>
    <property type="evidence" value="ECO:0007669"/>
    <property type="project" value="InterPro"/>
</dbReference>
<name>A0A381P7P4_9ZZZZ</name>
<evidence type="ECO:0000256" key="3">
    <source>
        <dbReference type="ARBA" id="ARBA00023237"/>
    </source>
</evidence>
<feature type="domain" description="LptD C-terminal" evidence="5">
    <location>
        <begin position="275"/>
        <end position="636"/>
    </location>
</feature>
<keyword evidence="3" id="KW-0998">Cell outer membrane</keyword>
<feature type="domain" description="Organic solvent tolerance-like N-terminal" evidence="4">
    <location>
        <begin position="66"/>
        <end position="169"/>
    </location>
</feature>
<gene>
    <name evidence="6" type="ORF">METZ01_LOCUS15820</name>
</gene>
<dbReference type="InterPro" id="IPR050218">
    <property type="entry name" value="LptD"/>
</dbReference>